<name>A0A2W2DF71_9ACTN</name>
<dbReference type="RefSeq" id="WP_111242219.1">
    <property type="nucleotide sequence ID" value="NZ_AP023358.1"/>
</dbReference>
<comment type="caution">
    <text evidence="1">The sequence shown here is derived from an EMBL/GenBank/DDBJ whole genome shotgun (WGS) entry which is preliminary data.</text>
</comment>
<keyword evidence="2" id="KW-1185">Reference proteome</keyword>
<dbReference type="OrthoDB" id="3381810at2"/>
<protein>
    <submittedName>
        <fullName evidence="1">Uncharacterized protein</fullName>
    </submittedName>
</protein>
<accession>A0A2W2DF71</accession>
<dbReference type="Proteomes" id="UP000248627">
    <property type="component" value="Unassembled WGS sequence"/>
</dbReference>
<evidence type="ECO:0000313" key="1">
    <source>
        <dbReference type="EMBL" id="PZF99409.1"/>
    </source>
</evidence>
<reference evidence="1 2" key="1">
    <citation type="submission" date="2018-01" db="EMBL/GenBank/DDBJ databases">
        <title>Draft genome sequence of Jishengella endophytica.</title>
        <authorList>
            <person name="Sahin N."/>
            <person name="Ay H."/>
            <person name="Saygin H."/>
        </authorList>
    </citation>
    <scope>NUCLEOTIDE SEQUENCE [LARGE SCALE GENOMIC DNA]</scope>
    <source>
        <strain evidence="1 2">DSM 45430</strain>
    </source>
</reference>
<dbReference type="AlphaFoldDB" id="A0A2W2DF71"/>
<proteinExistence type="predicted"/>
<dbReference type="EMBL" id="POTX01000024">
    <property type="protein sequence ID" value="PZF99409.1"/>
    <property type="molecule type" value="Genomic_DNA"/>
</dbReference>
<gene>
    <name evidence="1" type="ORF">C1I93_05995</name>
</gene>
<sequence>MSESNEKPMPRPRPRQGQPIRTEELVRRDQVLLFGRLVEIADVQSVGDFPTTVNLVIMPVGGGQPRETLVPRGMLLMGLRVERTLQLRCAGCPSTTPVRVDVAAGVDVQPLCVGCRARSNKPLGPWLTPVRH</sequence>
<evidence type="ECO:0000313" key="2">
    <source>
        <dbReference type="Proteomes" id="UP000248627"/>
    </source>
</evidence>
<organism evidence="1 2">
    <name type="scientific">Micromonospora endophytica</name>
    <dbReference type="NCBI Taxonomy" id="515350"/>
    <lineage>
        <taxon>Bacteria</taxon>
        <taxon>Bacillati</taxon>
        <taxon>Actinomycetota</taxon>
        <taxon>Actinomycetes</taxon>
        <taxon>Micromonosporales</taxon>
        <taxon>Micromonosporaceae</taxon>
        <taxon>Micromonospora</taxon>
    </lineage>
</organism>